<dbReference type="SMART" id="SM01033">
    <property type="entry name" value="BING4CT"/>
    <property type="match status" value="1"/>
</dbReference>
<dbReference type="EMBL" id="ATCN01000023">
    <property type="protein sequence ID" value="EPR80066.1"/>
    <property type="molecule type" value="Genomic_DNA"/>
</dbReference>
<dbReference type="PANTHER" id="PTHR14085:SF3">
    <property type="entry name" value="WD REPEAT-CONTAINING PROTEIN 46"/>
    <property type="match status" value="1"/>
</dbReference>
<organism evidence="6 7">
    <name type="scientific">Spraguea lophii (strain 42_110)</name>
    <name type="common">Microsporidian parasite</name>
    <dbReference type="NCBI Taxonomy" id="1358809"/>
    <lineage>
        <taxon>Eukaryota</taxon>
        <taxon>Fungi</taxon>
        <taxon>Fungi incertae sedis</taxon>
        <taxon>Microsporidia</taxon>
        <taxon>Spragueidae</taxon>
        <taxon>Spraguea</taxon>
    </lineage>
</organism>
<dbReference type="VEuPathDB" id="MicrosporidiaDB:SLOPH_2068"/>
<evidence type="ECO:0000256" key="4">
    <source>
        <dbReference type="ARBA" id="ARBA00023242"/>
    </source>
</evidence>
<feature type="domain" description="BING4 C-terminal" evidence="5">
    <location>
        <begin position="185"/>
        <end position="260"/>
    </location>
</feature>
<protein>
    <submittedName>
        <fullName evidence="6">WD repeat protein</fullName>
    </submittedName>
</protein>
<dbReference type="SUPFAM" id="SSF50978">
    <property type="entry name" value="WD40 repeat-like"/>
    <property type="match status" value="1"/>
</dbReference>
<reference evidence="7" key="1">
    <citation type="journal article" date="2013" name="PLoS Genet.">
        <title>The genome of Spraguea lophii and the basis of host-microsporidian interactions.</title>
        <authorList>
            <person name="Campbell S.E."/>
            <person name="Williams T.A."/>
            <person name="Yousuf A."/>
            <person name="Soanes D.M."/>
            <person name="Paszkiewicz K.H."/>
            <person name="Williams B.A.P."/>
        </authorList>
    </citation>
    <scope>NUCLEOTIDE SEQUENCE [LARGE SCALE GENOMIC DNA]</scope>
    <source>
        <strain evidence="7">42_110</strain>
    </source>
</reference>
<dbReference type="PANTHER" id="PTHR14085">
    <property type="entry name" value="WD-REPEAT PROTEIN BING4"/>
    <property type="match status" value="1"/>
</dbReference>
<gene>
    <name evidence="6" type="ORF">SLOPH_2068</name>
</gene>
<evidence type="ECO:0000313" key="7">
    <source>
        <dbReference type="Proteomes" id="UP000014978"/>
    </source>
</evidence>
<dbReference type="OrthoDB" id="10251154at2759"/>
<evidence type="ECO:0000256" key="3">
    <source>
        <dbReference type="ARBA" id="ARBA00022737"/>
    </source>
</evidence>
<dbReference type="Pfam" id="PF08149">
    <property type="entry name" value="BING4CT"/>
    <property type="match status" value="1"/>
</dbReference>
<accession>S7WAW7</accession>
<dbReference type="InterPro" id="IPR040315">
    <property type="entry name" value="WDR46/Utp7"/>
</dbReference>
<evidence type="ECO:0000313" key="6">
    <source>
        <dbReference type="EMBL" id="EPR80066.1"/>
    </source>
</evidence>
<dbReference type="Proteomes" id="UP000014978">
    <property type="component" value="Unassembled WGS sequence"/>
</dbReference>
<proteinExistence type="predicted"/>
<evidence type="ECO:0000259" key="5">
    <source>
        <dbReference type="SMART" id="SM01033"/>
    </source>
</evidence>
<comment type="caution">
    <text evidence="6">The sequence shown here is derived from an EMBL/GenBank/DDBJ whole genome shotgun (WGS) entry which is preliminary data.</text>
</comment>
<dbReference type="HOGENOM" id="CLU_960345_0_0_1"/>
<dbReference type="InterPro" id="IPR015943">
    <property type="entry name" value="WD40/YVTN_repeat-like_dom_sf"/>
</dbReference>
<keyword evidence="2" id="KW-0853">WD repeat</keyword>
<evidence type="ECO:0000256" key="1">
    <source>
        <dbReference type="ARBA" id="ARBA00004604"/>
    </source>
</evidence>
<dbReference type="Gene3D" id="2.130.10.10">
    <property type="entry name" value="YVTN repeat-like/Quinoprotein amine dehydrogenase"/>
    <property type="match status" value="1"/>
</dbReference>
<sequence>MTYLPYHYLLAVAQHNKLTYIDITTGKKVKEIDSKFSHILKQNKGIIYSTVNNKINLFSPNTNENKNNNGNPIISILAHKNNIDTLEVNDNYIYSTANNILNIHDIRNTYKHVESTNIKYRAYTSSLSDNNVLALSHRNKIQTYYLNNTHNHSHTIENNNDIIKDNDITNNNNTIENNNISTISPYLSGRIKNNISNLTFIPHEDILSIGHAKGIESFIIPGSGNPNYSEYDNPFSENRREMKIRKLLEKIPIELIGIEHPFEIEERGETKKEEIKEEKKKKILHRIFDE</sequence>
<dbReference type="InParanoid" id="S7WAW7"/>
<dbReference type="AlphaFoldDB" id="S7WAW7"/>
<dbReference type="GO" id="GO:0030686">
    <property type="term" value="C:90S preribosome"/>
    <property type="evidence" value="ECO:0007669"/>
    <property type="project" value="TreeGrafter"/>
</dbReference>
<name>S7WAW7_SPRLO</name>
<keyword evidence="3" id="KW-0677">Repeat</keyword>
<dbReference type="STRING" id="1358809.S7WAW7"/>
<dbReference type="GO" id="GO:0032040">
    <property type="term" value="C:small-subunit processome"/>
    <property type="evidence" value="ECO:0007669"/>
    <property type="project" value="TreeGrafter"/>
</dbReference>
<dbReference type="InterPro" id="IPR012952">
    <property type="entry name" value="BING4_C_dom"/>
</dbReference>
<keyword evidence="7" id="KW-1185">Reference proteome</keyword>
<keyword evidence="4" id="KW-0539">Nucleus</keyword>
<dbReference type="InterPro" id="IPR036322">
    <property type="entry name" value="WD40_repeat_dom_sf"/>
</dbReference>
<comment type="subcellular location">
    <subcellularLocation>
        <location evidence="1">Nucleus</location>
        <location evidence="1">Nucleolus</location>
    </subcellularLocation>
</comment>
<evidence type="ECO:0000256" key="2">
    <source>
        <dbReference type="ARBA" id="ARBA00022574"/>
    </source>
</evidence>
<dbReference type="GO" id="GO:0000462">
    <property type="term" value="P:maturation of SSU-rRNA from tricistronic rRNA transcript (SSU-rRNA, 5.8S rRNA, LSU-rRNA)"/>
    <property type="evidence" value="ECO:0007669"/>
    <property type="project" value="TreeGrafter"/>
</dbReference>